<sequence>MDRNDSHEHHHSHNHHEHEQVGHVHLPEDRISISTHEESIIAVFKSHIAAPYQEAVGIVGRGMKNVAEEVVENGGIIGHIKSFVIAEGERCMISISDAGTEAQEKHIPGESANFELVVIVFHVDEDTLRGIIHSIFPE</sequence>
<reference evidence="2 3" key="2">
    <citation type="journal article" date="2011" name="ISME J.">
        <title>RNA-seq reveals cooperative metabolic interactions between two termite-gut spirochete species in co-culture.</title>
        <authorList>
            <person name="Rosenthal A.Z."/>
            <person name="Matson E.G."/>
            <person name="Eldar A."/>
            <person name="Leadbetter J.R."/>
        </authorList>
    </citation>
    <scope>NUCLEOTIDE SEQUENCE [LARGE SCALE GENOMIC DNA]</scope>
    <source>
        <strain evidence="3">ATCC BAA-887 / DSM 12427 / ZAS-2</strain>
    </source>
</reference>
<gene>
    <name evidence="2" type="ordered locus">TREPR_1960</name>
</gene>
<organism evidence="2 3">
    <name type="scientific">Treponema primitia (strain ATCC BAA-887 / DSM 12427 / ZAS-2)</name>
    <dbReference type="NCBI Taxonomy" id="545694"/>
    <lineage>
        <taxon>Bacteria</taxon>
        <taxon>Pseudomonadati</taxon>
        <taxon>Spirochaetota</taxon>
        <taxon>Spirochaetia</taxon>
        <taxon>Spirochaetales</taxon>
        <taxon>Treponemataceae</taxon>
        <taxon>Treponema</taxon>
    </lineage>
</organism>
<name>F5YKH4_TREPZ</name>
<dbReference type="EMBL" id="CP001843">
    <property type="protein sequence ID" value="AEF85293.1"/>
    <property type="molecule type" value="Genomic_DNA"/>
</dbReference>
<accession>F5YKH4</accession>
<keyword evidence="3" id="KW-1185">Reference proteome</keyword>
<protein>
    <submittedName>
        <fullName evidence="2">Uncharacterized protein</fullName>
    </submittedName>
</protein>
<dbReference type="STRING" id="545694.TREPR_1960"/>
<dbReference type="KEGG" id="tpi:TREPR_1960"/>
<dbReference type="Proteomes" id="UP000009223">
    <property type="component" value="Chromosome"/>
</dbReference>
<reference evidence="3" key="1">
    <citation type="submission" date="2009-12" db="EMBL/GenBank/DDBJ databases">
        <title>Complete sequence of Treponema primitia strain ZAS-2.</title>
        <authorList>
            <person name="Tetu S.G."/>
            <person name="Matson E."/>
            <person name="Ren Q."/>
            <person name="Seshadri R."/>
            <person name="Elbourne L."/>
            <person name="Hassan K.A."/>
            <person name="Durkin A."/>
            <person name="Radune D."/>
            <person name="Mohamoud Y."/>
            <person name="Shay R."/>
            <person name="Jin S."/>
            <person name="Zhang X."/>
            <person name="Lucey K."/>
            <person name="Ballor N.R."/>
            <person name="Ottesen E."/>
            <person name="Rosenthal R."/>
            <person name="Allen A."/>
            <person name="Leadbetter J.R."/>
            <person name="Paulsen I.T."/>
        </authorList>
    </citation>
    <scope>NUCLEOTIDE SEQUENCE [LARGE SCALE GENOMIC DNA]</scope>
    <source>
        <strain evidence="3">ATCC BAA-887 / DSM 12427 / ZAS-2</strain>
    </source>
</reference>
<feature type="region of interest" description="Disordered" evidence="1">
    <location>
        <begin position="1"/>
        <end position="23"/>
    </location>
</feature>
<proteinExistence type="predicted"/>
<evidence type="ECO:0000313" key="3">
    <source>
        <dbReference type="Proteomes" id="UP000009223"/>
    </source>
</evidence>
<dbReference type="eggNOG" id="ENOG5033MM4">
    <property type="taxonomic scope" value="Bacteria"/>
</dbReference>
<evidence type="ECO:0000256" key="1">
    <source>
        <dbReference type="SAM" id="MobiDB-lite"/>
    </source>
</evidence>
<dbReference type="RefSeq" id="WP_015708193.1">
    <property type="nucleotide sequence ID" value="NC_015578.1"/>
</dbReference>
<dbReference type="AlphaFoldDB" id="F5YKH4"/>
<evidence type="ECO:0000313" key="2">
    <source>
        <dbReference type="EMBL" id="AEF85293.1"/>
    </source>
</evidence>
<dbReference type="HOGENOM" id="CLU_1854337_0_0_12"/>